<dbReference type="Pfam" id="PF00450">
    <property type="entry name" value="Peptidase_S10"/>
    <property type="match status" value="1"/>
</dbReference>
<proteinExistence type="predicted"/>
<keyword evidence="1" id="KW-0121">Carboxypeptidase</keyword>
<keyword evidence="7" id="KW-1185">Reference proteome</keyword>
<comment type="caution">
    <text evidence="6">The sequence shown here is derived from an EMBL/GenBank/DDBJ whole genome shotgun (WGS) entry which is preliminary data.</text>
</comment>
<keyword evidence="2" id="KW-0645">Protease</keyword>
<evidence type="ECO:0000313" key="6">
    <source>
        <dbReference type="EMBL" id="GGX57718.1"/>
    </source>
</evidence>
<dbReference type="GO" id="GO:0006508">
    <property type="term" value="P:proteolysis"/>
    <property type="evidence" value="ECO:0007669"/>
    <property type="project" value="UniProtKB-KW"/>
</dbReference>
<dbReference type="Gene3D" id="3.40.50.1820">
    <property type="entry name" value="alpha/beta hydrolase"/>
    <property type="match status" value="1"/>
</dbReference>
<dbReference type="InterPro" id="IPR001563">
    <property type="entry name" value="Peptidase_S10"/>
</dbReference>
<evidence type="ECO:0000256" key="3">
    <source>
        <dbReference type="ARBA" id="ARBA00022729"/>
    </source>
</evidence>
<keyword evidence="4" id="KW-0378">Hydrolase</keyword>
<dbReference type="RefSeq" id="WP_189609424.1">
    <property type="nucleotide sequence ID" value="NZ_BMXR01000006.1"/>
</dbReference>
<dbReference type="SUPFAM" id="SSF53474">
    <property type="entry name" value="alpha/beta-Hydrolases"/>
    <property type="match status" value="1"/>
</dbReference>
<keyword evidence="5" id="KW-0325">Glycoprotein</keyword>
<keyword evidence="3" id="KW-0732">Signal</keyword>
<protein>
    <submittedName>
        <fullName evidence="6">Peptidase S10</fullName>
    </submittedName>
</protein>
<dbReference type="PANTHER" id="PTHR11802">
    <property type="entry name" value="SERINE PROTEASE FAMILY S10 SERINE CARBOXYPEPTIDASE"/>
    <property type="match status" value="1"/>
</dbReference>
<dbReference type="InterPro" id="IPR029058">
    <property type="entry name" value="AB_hydrolase_fold"/>
</dbReference>
<evidence type="ECO:0000313" key="7">
    <source>
        <dbReference type="Proteomes" id="UP000626148"/>
    </source>
</evidence>
<reference evidence="6" key="2">
    <citation type="submission" date="2020-09" db="EMBL/GenBank/DDBJ databases">
        <authorList>
            <person name="Sun Q."/>
            <person name="Kim S."/>
        </authorList>
    </citation>
    <scope>NUCLEOTIDE SEQUENCE</scope>
    <source>
        <strain evidence="6">KCTC 22169</strain>
    </source>
</reference>
<sequence>MTDQEKPSQDSTASPHKGARVTRTFNLANGDVETEVIADWLDIYDKDEPKARLFHTAYLASDPEPDRPIVFLVNGGPGASSVFLHFACAGPVAVARNSDGRFDTTQRTLSTEQSSWLAFADLVFIDPIGTGFSHLIPSSTKEDSEKKKPEADDKNPYWAVQKDLDTLGQFMRRFLREHKLWTRPLYFAGESYGGFRACRMARLLNNAYGLGMAGIVSISPIWQFRDASDSELSTSQWVNLLPTYAAIAHHHGIGRYFSSDTPMDDVLQEAERFSLEDYAPVLVSGALMADEKRQSLLSQVADLIGLNVDVVSKAGGRIPIHDYGRMVRQEHGEIVDLYDGSQSTLDPFPHRTNNELAIERSLFPDMHVFQTALNQWYFEELGVETPLEYTILNMEAFKNWKNDEKQFDLFELTASVDDFRAGMTLNTSMRTMIVHGRYDMVTPYFASKRILNQSNLVDSVQDRISERLYSGGHMFYSWPDVNAEFAKDVQSFIE</sequence>
<dbReference type="AlphaFoldDB" id="A0A918KC68"/>
<dbReference type="GO" id="GO:0004185">
    <property type="term" value="F:serine-type carboxypeptidase activity"/>
    <property type="evidence" value="ECO:0007669"/>
    <property type="project" value="InterPro"/>
</dbReference>
<organism evidence="6 7">
    <name type="scientific">Saccharospirillum salsuginis</name>
    <dbReference type="NCBI Taxonomy" id="418750"/>
    <lineage>
        <taxon>Bacteria</taxon>
        <taxon>Pseudomonadati</taxon>
        <taxon>Pseudomonadota</taxon>
        <taxon>Gammaproteobacteria</taxon>
        <taxon>Oceanospirillales</taxon>
        <taxon>Saccharospirillaceae</taxon>
        <taxon>Saccharospirillum</taxon>
    </lineage>
</organism>
<evidence type="ECO:0000256" key="5">
    <source>
        <dbReference type="ARBA" id="ARBA00023180"/>
    </source>
</evidence>
<gene>
    <name evidence="6" type="ORF">GCM10007392_26670</name>
</gene>
<reference evidence="6" key="1">
    <citation type="journal article" date="2014" name="Int. J. Syst. Evol. Microbiol.">
        <title>Complete genome sequence of Corynebacterium casei LMG S-19264T (=DSM 44701T), isolated from a smear-ripened cheese.</title>
        <authorList>
            <consortium name="US DOE Joint Genome Institute (JGI-PGF)"/>
            <person name="Walter F."/>
            <person name="Albersmeier A."/>
            <person name="Kalinowski J."/>
            <person name="Ruckert C."/>
        </authorList>
    </citation>
    <scope>NUCLEOTIDE SEQUENCE</scope>
    <source>
        <strain evidence="6">KCTC 22169</strain>
    </source>
</reference>
<dbReference type="PANTHER" id="PTHR11802:SF3">
    <property type="entry name" value="RETINOID-INDUCIBLE SERINE CARBOXYPEPTIDASE"/>
    <property type="match status" value="1"/>
</dbReference>
<evidence type="ECO:0000256" key="4">
    <source>
        <dbReference type="ARBA" id="ARBA00022801"/>
    </source>
</evidence>
<name>A0A918KC68_9GAMM</name>
<evidence type="ECO:0000256" key="1">
    <source>
        <dbReference type="ARBA" id="ARBA00022645"/>
    </source>
</evidence>
<evidence type="ECO:0000256" key="2">
    <source>
        <dbReference type="ARBA" id="ARBA00022670"/>
    </source>
</evidence>
<accession>A0A918KC68</accession>
<dbReference type="EMBL" id="BMXR01000006">
    <property type="protein sequence ID" value="GGX57718.1"/>
    <property type="molecule type" value="Genomic_DNA"/>
</dbReference>
<dbReference type="Proteomes" id="UP000626148">
    <property type="component" value="Unassembled WGS sequence"/>
</dbReference>